<dbReference type="AlphaFoldDB" id="W2UK65"/>
<evidence type="ECO:0000313" key="2">
    <source>
        <dbReference type="Proteomes" id="UP000018850"/>
    </source>
</evidence>
<comment type="caution">
    <text evidence="1">The sequence shown here is derived from an EMBL/GenBank/DDBJ whole genome shotgun (WGS) entry which is preliminary data.</text>
</comment>
<proteinExistence type="predicted"/>
<dbReference type="Proteomes" id="UP000018850">
    <property type="component" value="Unassembled WGS sequence"/>
</dbReference>
<keyword evidence="2" id="KW-1185">Reference proteome</keyword>
<gene>
    <name evidence="1" type="ORF">P278_23300</name>
</gene>
<reference evidence="1 2" key="2">
    <citation type="journal article" date="2016" name="Genome Announc.">
        <title>Draft Genome Sequence of Zhouia amylolytica AD3, Isolated from Tidal Flat Sediment.</title>
        <authorList>
            <person name="Jia B."/>
            <person name="Jin H.M."/>
            <person name="Lee H.J."/>
            <person name="Jeon C.O."/>
        </authorList>
    </citation>
    <scope>NUCLEOTIDE SEQUENCE [LARGE SCALE GENOMIC DNA]</scope>
    <source>
        <strain evidence="1 2">AD3</strain>
    </source>
</reference>
<dbReference type="EMBL" id="AYXY01000023">
    <property type="protein sequence ID" value="ETN94388.1"/>
    <property type="molecule type" value="Genomic_DNA"/>
</dbReference>
<name>W2UK65_9FLAO</name>
<reference evidence="2" key="1">
    <citation type="submission" date="2013-11" db="EMBL/GenBank/DDBJ databases">
        <title>Draft genome sequence from a member of Zhouia, isolated tidal flat.</title>
        <authorList>
            <person name="Jin H."/>
            <person name="Jeon C.O."/>
        </authorList>
    </citation>
    <scope>NUCLEOTIDE SEQUENCE [LARGE SCALE GENOMIC DNA]</scope>
    <source>
        <strain evidence="2">AD3</strain>
    </source>
</reference>
<protein>
    <submittedName>
        <fullName evidence="1">Uncharacterized protein</fullName>
    </submittedName>
</protein>
<evidence type="ECO:0000313" key="1">
    <source>
        <dbReference type="EMBL" id="ETN94388.1"/>
    </source>
</evidence>
<sequence length="41" mass="4937">MKNLTGLEIHQLFQDNRIRSKDSLFYRKVRLNISIEEGLFI</sequence>
<accession>W2UK65</accession>
<organism evidence="1 2">
    <name type="scientific">Zhouia amylolytica AD3</name>
    <dbReference type="NCBI Taxonomy" id="1286632"/>
    <lineage>
        <taxon>Bacteria</taxon>
        <taxon>Pseudomonadati</taxon>
        <taxon>Bacteroidota</taxon>
        <taxon>Flavobacteriia</taxon>
        <taxon>Flavobacteriales</taxon>
        <taxon>Flavobacteriaceae</taxon>
        <taxon>Zhouia</taxon>
    </lineage>
</organism>